<comment type="caution">
    <text evidence="2">The sequence shown here is derived from an EMBL/GenBank/DDBJ whole genome shotgun (WGS) entry which is preliminary data.</text>
</comment>
<evidence type="ECO:0000256" key="1">
    <source>
        <dbReference type="SAM" id="MobiDB-lite"/>
    </source>
</evidence>
<dbReference type="InterPro" id="IPR010106">
    <property type="entry name" value="RpnA"/>
</dbReference>
<dbReference type="Pfam" id="PF11103">
    <property type="entry name" value="DUF2887"/>
    <property type="match status" value="1"/>
</dbReference>
<proteinExistence type="predicted"/>
<evidence type="ECO:0000313" key="2">
    <source>
        <dbReference type="EMBL" id="GCA71785.1"/>
    </source>
</evidence>
<dbReference type="AlphaFoldDB" id="A0A5A5RA94"/>
<sequence length="292" mass="34325">MKTDTIFYQLFQSFPSIFFELIQLPISEANNYRFDSVEVKQLSFRLDGVFLPQNNHPQTPIYFCEVQFQEDEAFYQRFFTEIFLYLSKTDLTNDWRGVIVYPNPQVETDKVQRYRELLNSERVRRIYLNELENIPQTSIGLATVQLITLSKAKAIDSTRKLIQRVRQELTPDQKPQELLQLIETILVYKLPLLNRREIETMFSLDELKQTQYFQDVREEARQEGREEGIEEGREEGRQEGRQEGREEGIEQGRLNKALEAVPRLLALGLSVEQVASALELEVKQVRAIQKGR</sequence>
<dbReference type="EMBL" id="BHVO01000068">
    <property type="protein sequence ID" value="GCA71785.1"/>
    <property type="molecule type" value="Genomic_DNA"/>
</dbReference>
<dbReference type="PANTHER" id="PTHR35586:SF2">
    <property type="entry name" value="SLL1542 PROTEIN"/>
    <property type="match status" value="1"/>
</dbReference>
<dbReference type="RefSeq" id="WP_149979474.1">
    <property type="nucleotide sequence ID" value="NZ_BHVO01000068.1"/>
</dbReference>
<reference evidence="2 3" key="1">
    <citation type="submission" date="2018-09" db="EMBL/GenBank/DDBJ databases">
        <title>Evolutionary history of phycoerythrin pigmentation in the water bloom-forming cyanobacterium Microcystis aeruginosa.</title>
        <authorList>
            <person name="Tanabe Y."/>
            <person name="Tanabe Y."/>
            <person name="Yamaguchi H."/>
        </authorList>
    </citation>
    <scope>NUCLEOTIDE SEQUENCE [LARGE SCALE GENOMIC DNA]</scope>
    <source>
        <strain evidence="2 3">NIES-2519</strain>
    </source>
</reference>
<feature type="compositionally biased region" description="Basic and acidic residues" evidence="1">
    <location>
        <begin position="218"/>
        <end position="250"/>
    </location>
</feature>
<evidence type="ECO:0000313" key="3">
    <source>
        <dbReference type="Proteomes" id="UP000323569"/>
    </source>
</evidence>
<accession>A0A5A5RA94</accession>
<feature type="region of interest" description="Disordered" evidence="1">
    <location>
        <begin position="218"/>
        <end position="252"/>
    </location>
</feature>
<organism evidence="2 3">
    <name type="scientific">Microcystis aeruginosa NIES-2519</name>
    <dbReference type="NCBI Taxonomy" id="2303981"/>
    <lineage>
        <taxon>Bacteria</taxon>
        <taxon>Bacillati</taxon>
        <taxon>Cyanobacteriota</taxon>
        <taxon>Cyanophyceae</taxon>
        <taxon>Oscillatoriophycideae</taxon>
        <taxon>Chroococcales</taxon>
        <taxon>Microcystaceae</taxon>
        <taxon>Microcystis</taxon>
    </lineage>
</organism>
<dbReference type="PANTHER" id="PTHR35586">
    <property type="entry name" value="SLL1691 PROTEIN"/>
    <property type="match status" value="1"/>
</dbReference>
<dbReference type="InterPro" id="IPR022573">
    <property type="entry name" value="DUF2887"/>
</dbReference>
<protein>
    <submittedName>
        <fullName evidence="2">Uncharacterized protein</fullName>
    </submittedName>
</protein>
<name>A0A5A5RA94_MICAE</name>
<gene>
    <name evidence="2" type="ORF">MiYa_03327</name>
</gene>
<dbReference type="Proteomes" id="UP000323569">
    <property type="component" value="Unassembled WGS sequence"/>
</dbReference>
<dbReference type="NCBIfam" id="TIGR01784">
    <property type="entry name" value="T_den_put_tspse"/>
    <property type="match status" value="1"/>
</dbReference>